<keyword evidence="1" id="KW-0812">Transmembrane</keyword>
<evidence type="ECO:0000313" key="2">
    <source>
        <dbReference type="EMBL" id="GGC57707.1"/>
    </source>
</evidence>
<proteinExistence type="predicted"/>
<comment type="caution">
    <text evidence="2">The sequence shown here is derived from an EMBL/GenBank/DDBJ whole genome shotgun (WGS) entry which is preliminary data.</text>
</comment>
<keyword evidence="3" id="KW-1185">Reference proteome</keyword>
<protein>
    <recommendedName>
        <fullName evidence="4">Protein-S-isoprenylcysteine O-methyltransferase</fullName>
    </recommendedName>
</protein>
<feature type="transmembrane region" description="Helical" evidence="1">
    <location>
        <begin position="256"/>
        <end position="278"/>
    </location>
</feature>
<feature type="transmembrane region" description="Helical" evidence="1">
    <location>
        <begin position="118"/>
        <end position="144"/>
    </location>
</feature>
<dbReference type="PANTHER" id="PTHR43847">
    <property type="entry name" value="BLL3993 PROTEIN"/>
    <property type="match status" value="1"/>
</dbReference>
<keyword evidence="1" id="KW-0472">Membrane</keyword>
<dbReference type="EMBL" id="BMED01000001">
    <property type="protein sequence ID" value="GGC57707.1"/>
    <property type="molecule type" value="Genomic_DNA"/>
</dbReference>
<sequence>MIALPITGTDSRVRQLVANYCSTVLLMYLGLLFYTEFSVYHAGIYGAYWEPQTLTWMSAIHISTPKALRALFWAYAVVLVPYFALAGNVEAKGYLFIKWLSAAVSGRTKMLPAEKQAALVLLLKFVFVPFIINAGIVHVCQLNYRIVDVFKYYSLPELERPYFVKDMAVLYLQIATAFVYTLDVVPFVVGYLTESHLQDNKIKSVDVTASGWFFCLMCYPPFNNAAGAFIPTNVPDHVESFAAILGTDFIGRNLHLVLNSLAVLFLLAYASCSVSLGWKCSNLTSRGVVRSGLYGIVRHPAYVCKNAAWWIFAGSIAIHNAAAGRPWVFDLLCLALFTCVYAMRAITEERHLQYSDVEYASYCQQVPYRFLPCWI</sequence>
<evidence type="ECO:0000313" key="3">
    <source>
        <dbReference type="Proteomes" id="UP000637423"/>
    </source>
</evidence>
<dbReference type="RefSeq" id="WP_188564023.1">
    <property type="nucleotide sequence ID" value="NZ_BMED01000001.1"/>
</dbReference>
<gene>
    <name evidence="2" type="ORF">GCM10011396_00700</name>
</gene>
<dbReference type="InterPro" id="IPR052527">
    <property type="entry name" value="Metal_cation-efflux_comp"/>
</dbReference>
<reference evidence="2" key="2">
    <citation type="submission" date="2020-09" db="EMBL/GenBank/DDBJ databases">
        <authorList>
            <person name="Sun Q."/>
            <person name="Zhou Y."/>
        </authorList>
    </citation>
    <scope>NUCLEOTIDE SEQUENCE</scope>
    <source>
        <strain evidence="2">CGMCC 1.10998</strain>
    </source>
</reference>
<dbReference type="Proteomes" id="UP000637423">
    <property type="component" value="Unassembled WGS sequence"/>
</dbReference>
<dbReference type="Gene3D" id="1.20.120.1630">
    <property type="match status" value="1"/>
</dbReference>
<keyword evidence="1" id="KW-1133">Transmembrane helix</keyword>
<reference evidence="2" key="1">
    <citation type="journal article" date="2014" name="Int. J. Syst. Evol. Microbiol.">
        <title>Complete genome sequence of Corynebacterium casei LMG S-19264T (=DSM 44701T), isolated from a smear-ripened cheese.</title>
        <authorList>
            <consortium name="US DOE Joint Genome Institute (JGI-PGF)"/>
            <person name="Walter F."/>
            <person name="Albersmeier A."/>
            <person name="Kalinowski J."/>
            <person name="Ruckert C."/>
        </authorList>
    </citation>
    <scope>NUCLEOTIDE SEQUENCE</scope>
    <source>
        <strain evidence="2">CGMCC 1.10998</strain>
    </source>
</reference>
<feature type="transmembrane region" description="Helical" evidence="1">
    <location>
        <begin position="72"/>
        <end position="97"/>
    </location>
</feature>
<feature type="transmembrane region" description="Helical" evidence="1">
    <location>
        <begin position="16"/>
        <end position="35"/>
    </location>
</feature>
<evidence type="ECO:0000256" key="1">
    <source>
        <dbReference type="SAM" id="Phobius"/>
    </source>
</evidence>
<dbReference type="AlphaFoldDB" id="A0A916U263"/>
<dbReference type="PANTHER" id="PTHR43847:SF1">
    <property type="entry name" value="BLL3993 PROTEIN"/>
    <property type="match status" value="1"/>
</dbReference>
<accession>A0A916U263</accession>
<name>A0A916U263_9BURK</name>
<feature type="transmembrane region" description="Helical" evidence="1">
    <location>
        <begin position="168"/>
        <end position="192"/>
    </location>
</feature>
<organism evidence="2 3">
    <name type="scientific">Undibacterium terreum</name>
    <dbReference type="NCBI Taxonomy" id="1224302"/>
    <lineage>
        <taxon>Bacteria</taxon>
        <taxon>Pseudomonadati</taxon>
        <taxon>Pseudomonadota</taxon>
        <taxon>Betaproteobacteria</taxon>
        <taxon>Burkholderiales</taxon>
        <taxon>Oxalobacteraceae</taxon>
        <taxon>Undibacterium</taxon>
    </lineage>
</organism>
<evidence type="ECO:0008006" key="4">
    <source>
        <dbReference type="Google" id="ProtNLM"/>
    </source>
</evidence>